<proteinExistence type="predicted"/>
<dbReference type="Proteomes" id="UP000184097">
    <property type="component" value="Unassembled WGS sequence"/>
</dbReference>
<dbReference type="EMBL" id="FRDH01000004">
    <property type="protein sequence ID" value="SHN53899.1"/>
    <property type="molecule type" value="Genomic_DNA"/>
</dbReference>
<reference evidence="1 2" key="1">
    <citation type="submission" date="2016-12" db="EMBL/GenBank/DDBJ databases">
        <authorList>
            <person name="Song W.-J."/>
            <person name="Kurnit D.M."/>
        </authorList>
    </citation>
    <scope>NUCLEOTIDE SEQUENCE [LARGE SCALE GENOMIC DNA]</scope>
    <source>
        <strain evidence="1 2">DSM 14810</strain>
    </source>
</reference>
<gene>
    <name evidence="1" type="ORF">SAMN02745247_01110</name>
</gene>
<dbReference type="RefSeq" id="WP_072701706.1">
    <property type="nucleotide sequence ID" value="NZ_FRDH01000004.1"/>
</dbReference>
<protein>
    <submittedName>
        <fullName evidence="1">Uncharacterized protein</fullName>
    </submittedName>
</protein>
<dbReference type="AlphaFoldDB" id="A0A1M7S5D4"/>
<sequence length="329" mass="38442">MNQKKRKYGVEAGLGTYVSYKTLVPIEHLEDICKIDNHPYHLYAILAFDEFYFVRDKIQQTKDGIAFSIFSENQNGRKEYQTKPVRLANGLDHTKVQVDMVYPYKTVTFTLIDEEYLNKDANPINKPVTVTAEDIFQFSANQFVDKTEYEVLYIGQAYGSDGNRTAIQRLSSHSTLQKILSEANLNYPTKHIFILLLQISESLNLLFDGRAKEYTEDDKSTDKHLKEVICDLPKEKQVINITEAALINYFKPIYNERLVNNFPNLKSKSYKQYFDLDYNALTVEVDLEFDTSPRVQLYTRTARINSPYDAIQYHLFNDENRLSMYEIFR</sequence>
<organism evidence="1 2">
    <name type="scientific">Butyrivibrio hungatei DSM 14810</name>
    <dbReference type="NCBI Taxonomy" id="1121132"/>
    <lineage>
        <taxon>Bacteria</taxon>
        <taxon>Bacillati</taxon>
        <taxon>Bacillota</taxon>
        <taxon>Clostridia</taxon>
        <taxon>Lachnospirales</taxon>
        <taxon>Lachnospiraceae</taxon>
        <taxon>Butyrivibrio</taxon>
    </lineage>
</organism>
<accession>A0A1M7S5D4</accession>
<evidence type="ECO:0000313" key="2">
    <source>
        <dbReference type="Proteomes" id="UP000184097"/>
    </source>
</evidence>
<name>A0A1M7S5D4_9FIRM</name>
<evidence type="ECO:0000313" key="1">
    <source>
        <dbReference type="EMBL" id="SHN53899.1"/>
    </source>
</evidence>